<keyword evidence="2" id="KW-0106">Calcium</keyword>
<evidence type="ECO:0000256" key="1">
    <source>
        <dbReference type="ARBA" id="ARBA00022723"/>
    </source>
</evidence>
<accession>A0A812Y7I5</accession>
<dbReference type="GO" id="GO:0046872">
    <property type="term" value="F:metal ion binding"/>
    <property type="evidence" value="ECO:0007669"/>
    <property type="project" value="UniProtKB-KW"/>
</dbReference>
<dbReference type="GO" id="GO:0008484">
    <property type="term" value="F:sulfuric ester hydrolase activity"/>
    <property type="evidence" value="ECO:0007669"/>
    <property type="project" value="InterPro"/>
</dbReference>
<name>A0A812Y7I5_SYMPI</name>
<gene>
    <name evidence="5" type="primary">Arsj</name>
    <name evidence="5" type="ORF">SPIL2461_LOCUS22442</name>
</gene>
<dbReference type="SUPFAM" id="SSF53649">
    <property type="entry name" value="Alkaline phosphatase-like"/>
    <property type="match status" value="1"/>
</dbReference>
<evidence type="ECO:0000259" key="4">
    <source>
        <dbReference type="Pfam" id="PF00884"/>
    </source>
</evidence>
<dbReference type="EMBL" id="CAJNIZ010047302">
    <property type="protein sequence ID" value="CAE7765687.1"/>
    <property type="molecule type" value="Genomic_DNA"/>
</dbReference>
<dbReference type="PANTHER" id="PTHR10342">
    <property type="entry name" value="ARYLSULFATASE"/>
    <property type="match status" value="1"/>
</dbReference>
<dbReference type="AlphaFoldDB" id="A0A812Y7I5"/>
<keyword evidence="6" id="KW-1185">Reference proteome</keyword>
<dbReference type="InterPro" id="IPR017850">
    <property type="entry name" value="Alkaline_phosphatase_core_sf"/>
</dbReference>
<dbReference type="InterPro" id="IPR047115">
    <property type="entry name" value="ARSB"/>
</dbReference>
<evidence type="ECO:0000313" key="6">
    <source>
        <dbReference type="Proteomes" id="UP000649617"/>
    </source>
</evidence>
<dbReference type="PANTHER" id="PTHR10342:SF274">
    <property type="entry name" value="ARYLSULFATASE B"/>
    <property type="match status" value="1"/>
</dbReference>
<comment type="caution">
    <text evidence="5">The sequence shown here is derived from an EMBL/GenBank/DDBJ whole genome shotgun (WGS) entry which is preliminary data.</text>
</comment>
<dbReference type="Proteomes" id="UP000649617">
    <property type="component" value="Unassembled WGS sequence"/>
</dbReference>
<protein>
    <submittedName>
        <fullName evidence="5">Arsj protein</fullName>
    </submittedName>
</protein>
<sequence>MTGLGTKLKQAGYETHYIGKWDAGWATPEHTPLGRGFDSFLGFLQAENDYWSKDRGDLQYLLDICLNKFRDFSYYNSTYRGGVSPALAAELGCNATLIKDKPFNEVGCDMDNESKCLPDSCYEEAMFLKHAKQILKKFDFKNRSKPLFMTFAHHLPHAPMNVPKSFLQKLDELVSATGVPQIFPWTLKRKILSAGLLYLDTVVGELVSVLKEQGIYEETLIVFLSDNGAAANLRQSSHNYPLKGGKYADWEGGLRTNAFVSGGAIPPTHRGNKFHGVFHIADWYATLSSLAGVDYEDHASAEANQHLLEQGLPLMAPVDSRPQWQHLLNGTNGRPDPLLLSDKTVMRWPYKLVTGSHRGSFWPGPVWPICNTTDPVEPNLDAFGHDVPLYNKSEMKKRTFVEDCGSGCLFNVDRDPRELMDLAGEARYSAVLASLQQTLASLNAKNSEAATADEPAVEACLKAAEMGVLGPFAFAEDFYLAAPQPPLSKIQQDKEEILEVQATLHNEPSLGTFVAYNVLLPHMKPDVVCLSGD</sequence>
<evidence type="ECO:0000313" key="5">
    <source>
        <dbReference type="EMBL" id="CAE7765687.1"/>
    </source>
</evidence>
<dbReference type="InterPro" id="IPR000917">
    <property type="entry name" value="Sulfatase_N"/>
</dbReference>
<evidence type="ECO:0000256" key="2">
    <source>
        <dbReference type="ARBA" id="ARBA00022837"/>
    </source>
</evidence>
<evidence type="ECO:0000256" key="3">
    <source>
        <dbReference type="ARBA" id="ARBA00023180"/>
    </source>
</evidence>
<dbReference type="Gene3D" id="3.40.720.10">
    <property type="entry name" value="Alkaline Phosphatase, subunit A"/>
    <property type="match status" value="1"/>
</dbReference>
<dbReference type="Gene3D" id="3.30.1120.10">
    <property type="match status" value="1"/>
</dbReference>
<dbReference type="Pfam" id="PF00884">
    <property type="entry name" value="Sulfatase"/>
    <property type="match status" value="1"/>
</dbReference>
<feature type="domain" description="Sulfatase N-terminal" evidence="4">
    <location>
        <begin position="3"/>
        <end position="293"/>
    </location>
</feature>
<proteinExistence type="predicted"/>
<dbReference type="OrthoDB" id="408574at2759"/>
<organism evidence="5 6">
    <name type="scientific">Symbiodinium pilosum</name>
    <name type="common">Dinoflagellate</name>
    <dbReference type="NCBI Taxonomy" id="2952"/>
    <lineage>
        <taxon>Eukaryota</taxon>
        <taxon>Sar</taxon>
        <taxon>Alveolata</taxon>
        <taxon>Dinophyceae</taxon>
        <taxon>Suessiales</taxon>
        <taxon>Symbiodiniaceae</taxon>
        <taxon>Symbiodinium</taxon>
    </lineage>
</organism>
<keyword evidence="3" id="KW-0325">Glycoprotein</keyword>
<reference evidence="5" key="1">
    <citation type="submission" date="2021-02" db="EMBL/GenBank/DDBJ databases">
        <authorList>
            <person name="Dougan E. K."/>
            <person name="Rhodes N."/>
            <person name="Thang M."/>
            <person name="Chan C."/>
        </authorList>
    </citation>
    <scope>NUCLEOTIDE SEQUENCE</scope>
</reference>
<keyword evidence="1" id="KW-0479">Metal-binding</keyword>